<gene>
    <name evidence="2" type="ORF">DR950_21105</name>
</gene>
<keyword evidence="1" id="KW-0472">Membrane</keyword>
<keyword evidence="1" id="KW-0812">Transmembrane</keyword>
<feature type="transmembrane region" description="Helical" evidence="1">
    <location>
        <begin position="7"/>
        <end position="24"/>
    </location>
</feature>
<proteinExistence type="predicted"/>
<keyword evidence="1" id="KW-1133">Transmembrane helix</keyword>
<accession>A0A372ZXJ0</accession>
<keyword evidence="3" id="KW-1185">Reference proteome</keyword>
<name>A0A372ZXJ0_9ACTN</name>
<dbReference type="Proteomes" id="UP000263377">
    <property type="component" value="Unassembled WGS sequence"/>
</dbReference>
<organism evidence="2 3">
    <name type="scientific">Kitasatospora xanthocidica</name>
    <dbReference type="NCBI Taxonomy" id="83382"/>
    <lineage>
        <taxon>Bacteria</taxon>
        <taxon>Bacillati</taxon>
        <taxon>Actinomycetota</taxon>
        <taxon>Actinomycetes</taxon>
        <taxon>Kitasatosporales</taxon>
        <taxon>Streptomycetaceae</taxon>
        <taxon>Kitasatospora</taxon>
    </lineage>
</organism>
<sequence>MPLPLRAAAGPVAALVVAAAVVLLDDDGWWEGLLRPLWIGSLAILACAQTLSWQLVADRNGLRVATALRTRCYRWAEISAAAAHRNLLTIRLHGGREFSFFSRPAVWLAALFGGRYDPGAVARTVATAAHRPDLRPAQALPDRLGGPQHLVNRLALTGYAVFTVAHYAL</sequence>
<comment type="caution">
    <text evidence="2">The sequence shown here is derived from an EMBL/GenBank/DDBJ whole genome shotgun (WGS) entry which is preliminary data.</text>
</comment>
<evidence type="ECO:0000313" key="3">
    <source>
        <dbReference type="Proteomes" id="UP000263377"/>
    </source>
</evidence>
<evidence type="ECO:0008006" key="4">
    <source>
        <dbReference type="Google" id="ProtNLM"/>
    </source>
</evidence>
<evidence type="ECO:0000256" key="1">
    <source>
        <dbReference type="SAM" id="Phobius"/>
    </source>
</evidence>
<dbReference type="AlphaFoldDB" id="A0A372ZXJ0"/>
<reference evidence="2 3" key="1">
    <citation type="submission" date="2018-08" db="EMBL/GenBank/DDBJ databases">
        <title>Diversity &amp; Physiological Properties of Lignin-Decomposing Actinobacteria from Soil.</title>
        <authorList>
            <person name="Roh S.G."/>
            <person name="Kim S.B."/>
        </authorList>
    </citation>
    <scope>NUCLEOTIDE SEQUENCE [LARGE SCALE GENOMIC DNA]</scope>
    <source>
        <strain evidence="2 3">MMS17-GH009</strain>
    </source>
</reference>
<protein>
    <recommendedName>
        <fullName evidence="4">PH domain-containing protein</fullName>
    </recommendedName>
</protein>
<feature type="transmembrane region" description="Helical" evidence="1">
    <location>
        <begin position="36"/>
        <end position="56"/>
    </location>
</feature>
<evidence type="ECO:0000313" key="2">
    <source>
        <dbReference type="EMBL" id="RGD59945.1"/>
    </source>
</evidence>
<dbReference type="EMBL" id="QVIG01000001">
    <property type="protein sequence ID" value="RGD59945.1"/>
    <property type="molecule type" value="Genomic_DNA"/>
</dbReference>